<feature type="transmembrane region" description="Helical" evidence="3">
    <location>
        <begin position="535"/>
        <end position="554"/>
    </location>
</feature>
<keyword evidence="3" id="KW-1133">Transmembrane helix</keyword>
<evidence type="ECO:0000259" key="4">
    <source>
        <dbReference type="PROSITE" id="PS50042"/>
    </source>
</evidence>
<dbReference type="InterPro" id="IPR000595">
    <property type="entry name" value="cNMP-bd_dom"/>
</dbReference>
<dbReference type="SUPFAM" id="SSF51206">
    <property type="entry name" value="cAMP-binding domain-like"/>
    <property type="match status" value="1"/>
</dbReference>
<dbReference type="InterPro" id="IPR018488">
    <property type="entry name" value="cNMP-bd_CS"/>
</dbReference>
<dbReference type="SUPFAM" id="SSF52540">
    <property type="entry name" value="P-loop containing nucleoside triphosphate hydrolases"/>
    <property type="match status" value="1"/>
</dbReference>
<dbReference type="SMART" id="SM00100">
    <property type="entry name" value="cNMP"/>
    <property type="match status" value="1"/>
</dbReference>
<dbReference type="InterPro" id="IPR017896">
    <property type="entry name" value="4Fe4S_Fe-S-bd"/>
</dbReference>
<keyword evidence="1" id="KW-0547">Nucleotide-binding</keyword>
<keyword evidence="3" id="KW-0812">Transmembrane</keyword>
<proteinExistence type="predicted"/>
<dbReference type="GO" id="GO:0016301">
    <property type="term" value="F:kinase activity"/>
    <property type="evidence" value="ECO:0007669"/>
    <property type="project" value="UniProtKB-KW"/>
</dbReference>
<dbReference type="InterPro" id="IPR002078">
    <property type="entry name" value="Sigma_54_int"/>
</dbReference>
<dbReference type="Gene3D" id="3.40.50.300">
    <property type="entry name" value="P-loop containing nucleotide triphosphate hydrolases"/>
    <property type="match status" value="1"/>
</dbReference>
<keyword evidence="3" id="KW-0472">Membrane</keyword>
<keyword evidence="7" id="KW-0808">Transferase</keyword>
<feature type="transmembrane region" description="Helical" evidence="3">
    <location>
        <begin position="723"/>
        <end position="740"/>
    </location>
</feature>
<organism evidence="7 8">
    <name type="scientific">Geomonas limicola</name>
    <dbReference type="NCBI Taxonomy" id="2740186"/>
    <lineage>
        <taxon>Bacteria</taxon>
        <taxon>Pseudomonadati</taxon>
        <taxon>Thermodesulfobacteriota</taxon>
        <taxon>Desulfuromonadia</taxon>
        <taxon>Geobacterales</taxon>
        <taxon>Geobacteraceae</taxon>
        <taxon>Geomonas</taxon>
    </lineage>
</organism>
<name>A0A6V8N6F3_9BACT</name>
<evidence type="ECO:0000313" key="8">
    <source>
        <dbReference type="Proteomes" id="UP000587586"/>
    </source>
</evidence>
<dbReference type="GO" id="GO:0006355">
    <property type="term" value="P:regulation of DNA-templated transcription"/>
    <property type="evidence" value="ECO:0007669"/>
    <property type="project" value="InterPro"/>
</dbReference>
<dbReference type="PROSITE" id="PS51379">
    <property type="entry name" value="4FE4S_FER_2"/>
    <property type="match status" value="1"/>
</dbReference>
<keyword evidence="8" id="KW-1185">Reference proteome</keyword>
<dbReference type="PROSITE" id="PS50045">
    <property type="entry name" value="SIGMA54_INTERACT_4"/>
    <property type="match status" value="1"/>
</dbReference>
<dbReference type="InterPro" id="IPR058031">
    <property type="entry name" value="AAA_lid_NorR"/>
</dbReference>
<dbReference type="CDD" id="cd00009">
    <property type="entry name" value="AAA"/>
    <property type="match status" value="1"/>
</dbReference>
<dbReference type="Gene3D" id="1.10.8.60">
    <property type="match status" value="1"/>
</dbReference>
<feature type="transmembrane region" description="Helical" evidence="3">
    <location>
        <begin position="488"/>
        <end position="506"/>
    </location>
</feature>
<feature type="transmembrane region" description="Helical" evidence="3">
    <location>
        <begin position="841"/>
        <end position="859"/>
    </location>
</feature>
<dbReference type="InterPro" id="IPR027417">
    <property type="entry name" value="P-loop_NTPase"/>
</dbReference>
<evidence type="ECO:0000313" key="7">
    <source>
        <dbReference type="EMBL" id="GFO67980.1"/>
    </source>
</evidence>
<evidence type="ECO:0000256" key="2">
    <source>
        <dbReference type="ARBA" id="ARBA00022840"/>
    </source>
</evidence>
<keyword evidence="2" id="KW-0067">ATP-binding</keyword>
<protein>
    <submittedName>
        <fullName evidence="7">Histidine kinase</fullName>
    </submittedName>
</protein>
<feature type="transmembrane region" description="Helical" evidence="3">
    <location>
        <begin position="463"/>
        <end position="482"/>
    </location>
</feature>
<dbReference type="InterPro" id="IPR014710">
    <property type="entry name" value="RmlC-like_jellyroll"/>
</dbReference>
<dbReference type="PROSITE" id="PS00889">
    <property type="entry name" value="CNMP_BINDING_2"/>
    <property type="match status" value="1"/>
</dbReference>
<dbReference type="Pfam" id="PF25601">
    <property type="entry name" value="AAA_lid_14"/>
    <property type="match status" value="1"/>
</dbReference>
<feature type="transmembrane region" description="Helical" evidence="3">
    <location>
        <begin position="752"/>
        <end position="773"/>
    </location>
</feature>
<dbReference type="GO" id="GO:0005524">
    <property type="term" value="F:ATP binding"/>
    <property type="evidence" value="ECO:0007669"/>
    <property type="project" value="UniProtKB-KW"/>
</dbReference>
<dbReference type="Gene3D" id="2.60.120.10">
    <property type="entry name" value="Jelly Rolls"/>
    <property type="match status" value="1"/>
</dbReference>
<dbReference type="Pfam" id="PF00027">
    <property type="entry name" value="cNMP_binding"/>
    <property type="match status" value="1"/>
</dbReference>
<evidence type="ECO:0000256" key="1">
    <source>
        <dbReference type="ARBA" id="ARBA00022741"/>
    </source>
</evidence>
<comment type="caution">
    <text evidence="7">The sequence shown here is derived from an EMBL/GenBank/DDBJ whole genome shotgun (WGS) entry which is preliminary data.</text>
</comment>
<feature type="transmembrane region" description="Helical" evidence="3">
    <location>
        <begin position="811"/>
        <end position="829"/>
    </location>
</feature>
<feature type="transmembrane region" description="Helical" evidence="3">
    <location>
        <begin position="683"/>
        <end position="703"/>
    </location>
</feature>
<dbReference type="EMBL" id="BLXZ01000003">
    <property type="protein sequence ID" value="GFO67980.1"/>
    <property type="molecule type" value="Genomic_DNA"/>
</dbReference>
<accession>A0A6V8N6F3</accession>
<dbReference type="PROSITE" id="PS50042">
    <property type="entry name" value="CNMP_BINDING_3"/>
    <property type="match status" value="1"/>
</dbReference>
<dbReference type="InterPro" id="IPR018490">
    <property type="entry name" value="cNMP-bd_dom_sf"/>
</dbReference>
<dbReference type="RefSeq" id="WP_246329745.1">
    <property type="nucleotide sequence ID" value="NZ_BLXZ01000003.1"/>
</dbReference>
<dbReference type="AlphaFoldDB" id="A0A6V8N6F3"/>
<evidence type="ECO:0000259" key="5">
    <source>
        <dbReference type="PROSITE" id="PS50045"/>
    </source>
</evidence>
<dbReference type="SUPFAM" id="SSF54862">
    <property type="entry name" value="4Fe-4S ferredoxins"/>
    <property type="match status" value="1"/>
</dbReference>
<keyword evidence="7" id="KW-0418">Kinase</keyword>
<feature type="domain" description="Sigma-54 factor interaction" evidence="5">
    <location>
        <begin position="169"/>
        <end position="416"/>
    </location>
</feature>
<dbReference type="Pfam" id="PF00158">
    <property type="entry name" value="Sigma54_activat"/>
    <property type="match status" value="2"/>
</dbReference>
<evidence type="ECO:0000259" key="6">
    <source>
        <dbReference type="PROSITE" id="PS51379"/>
    </source>
</evidence>
<feature type="domain" description="Cyclic nucleotide-binding" evidence="4">
    <location>
        <begin position="15"/>
        <end position="118"/>
    </location>
</feature>
<gene>
    <name evidence="7" type="ORF">GMLC_15590</name>
</gene>
<sequence>MNVQLSCDQIAGIRLFNGFDAEELARVARSLEVCEFGSGVVMLARNQPAQELFVILEGRVRVELNPGGGQVLNLTELGPGSVIGERAILTDERRSADVRAISAVRAARLTRPDFEELLREIPKLYANISRIFAGQLGSWAHRHQREENEHREVITNIIGWQLLPEFGTFPGSSPWVRTLNQRLERLGAIRSHVLIQGEPGTWKDLAARLIHYHSEIPCPVLFLDCAAPPPLLGQESGSASPVPEAGHLALAQDAALFGTVSEENERSRRVRRGMLELAAGGDIILRNVDCLAPEVQQALVEYMETGQFSRRGESRLRSSEVRIIATSGKPLEPLVEVGKFLAPFYQRLSSETLNMIPLRERKKDIPVVARGLLKTLNAKHHKKVRRFSQDAMNLLVDHDWPLNGTELYQVVSRAVVVCDDEVILPEHISLQGQLFGGGRFNLLSVAGLEQVARKGEYPRKLRWTTVPLFLLVIVYLFLGPPLDNPANLAAWTLGWPALLFTAFLLARGWCSYCPMEAIGEYLGVKTRVVHEPSRWLKRWGPALSFAGLVLILLLEQGTGMFTRAFATGLLLSAMLAATVLADLIIGRRGWCKFLCPLGRIVGLVSRISILEMHSNHNVCHSRCRVDDCIKEKGCPMGLHPSALDTSDHCILCLDCVRNCPHHSMQLDLRHPAWGIRAKAKRGFAEALFSVTLVGVVLAAKLTPIFAGRQPEYFPHTLWGVREYLYALATLTVVAGLALVASAGTGKNRWQQVFTGSGITYLPLAAIGLFLIYFRPLVEGGARLVPLTLAVIGLDGVLDAARLTPDLGTLRLFIYPLILIGWRISWVELGRLQQQEGLSRRGLFCHRLLVTLVTALFVLTL</sequence>
<feature type="transmembrane region" description="Helical" evidence="3">
    <location>
        <begin position="560"/>
        <end position="585"/>
    </location>
</feature>
<dbReference type="Proteomes" id="UP000587586">
    <property type="component" value="Unassembled WGS sequence"/>
</dbReference>
<dbReference type="Pfam" id="PF12801">
    <property type="entry name" value="Fer4_5"/>
    <property type="match status" value="2"/>
</dbReference>
<feature type="domain" description="4Fe-4S ferredoxin-type" evidence="6">
    <location>
        <begin position="639"/>
        <end position="669"/>
    </location>
</feature>
<evidence type="ECO:0000256" key="3">
    <source>
        <dbReference type="SAM" id="Phobius"/>
    </source>
</evidence>
<reference evidence="8" key="1">
    <citation type="submission" date="2020-06" db="EMBL/GenBank/DDBJ databases">
        <title>Draft genomic sequecing of Geomonas sp. Red745.</title>
        <authorList>
            <person name="Itoh H."/>
            <person name="Xu Z.X."/>
            <person name="Ushijima N."/>
            <person name="Masuda Y."/>
            <person name="Shiratori Y."/>
            <person name="Senoo K."/>
        </authorList>
    </citation>
    <scope>NUCLEOTIDE SEQUENCE [LARGE SCALE GENOMIC DNA]</scope>
    <source>
        <strain evidence="8">Red745</strain>
    </source>
</reference>
<dbReference type="PANTHER" id="PTHR32071">
    <property type="entry name" value="TRANSCRIPTIONAL REGULATORY PROTEIN"/>
    <property type="match status" value="1"/>
</dbReference>
<dbReference type="CDD" id="cd00038">
    <property type="entry name" value="CAP_ED"/>
    <property type="match status" value="1"/>
</dbReference>